<dbReference type="GO" id="GO:0009898">
    <property type="term" value="C:cytoplasmic side of plasma membrane"/>
    <property type="evidence" value="ECO:0007669"/>
    <property type="project" value="TreeGrafter"/>
</dbReference>
<evidence type="ECO:0000256" key="2">
    <source>
        <dbReference type="ARBA" id="ARBA00006190"/>
    </source>
</evidence>
<dbReference type="GO" id="GO:0000815">
    <property type="term" value="C:ESCRT III complex"/>
    <property type="evidence" value="ECO:0007669"/>
    <property type="project" value="TreeGrafter"/>
</dbReference>
<protein>
    <submittedName>
        <fullName evidence="6">Charged multivesicular body protein 4b</fullName>
    </submittedName>
</protein>
<keyword evidence="5" id="KW-1185">Reference proteome</keyword>
<dbReference type="PANTHER" id="PTHR22761:SF10">
    <property type="entry name" value="GH13992P"/>
    <property type="match status" value="1"/>
</dbReference>
<reference evidence="6" key="1">
    <citation type="submission" date="2022-11" db="UniProtKB">
        <authorList>
            <consortium name="WormBaseParasite"/>
        </authorList>
    </citation>
    <scope>IDENTIFICATION</scope>
</reference>
<dbReference type="PANTHER" id="PTHR22761">
    <property type="entry name" value="CHARGED MULTIVESICULAR BODY PROTEIN"/>
    <property type="match status" value="1"/>
</dbReference>
<comment type="subcellular location">
    <subcellularLocation>
        <location evidence="1">Endosome</location>
    </subcellularLocation>
</comment>
<organism evidence="5 6">
    <name type="scientific">Panagrolaimus superbus</name>
    <dbReference type="NCBI Taxonomy" id="310955"/>
    <lineage>
        <taxon>Eukaryota</taxon>
        <taxon>Metazoa</taxon>
        <taxon>Ecdysozoa</taxon>
        <taxon>Nematoda</taxon>
        <taxon>Chromadorea</taxon>
        <taxon>Rhabditida</taxon>
        <taxon>Tylenchina</taxon>
        <taxon>Panagrolaimomorpha</taxon>
        <taxon>Panagrolaimoidea</taxon>
        <taxon>Panagrolaimidae</taxon>
        <taxon>Panagrolaimus</taxon>
    </lineage>
</organism>
<dbReference type="AlphaFoldDB" id="A0A914YTN8"/>
<dbReference type="GO" id="GO:0032511">
    <property type="term" value="P:late endosome to vacuole transport via multivesicular body sorting pathway"/>
    <property type="evidence" value="ECO:0007669"/>
    <property type="project" value="TreeGrafter"/>
</dbReference>
<evidence type="ECO:0000313" key="5">
    <source>
        <dbReference type="Proteomes" id="UP000887577"/>
    </source>
</evidence>
<dbReference type="Pfam" id="PF03357">
    <property type="entry name" value="Snf7"/>
    <property type="match status" value="1"/>
</dbReference>
<evidence type="ECO:0000313" key="6">
    <source>
        <dbReference type="WBParaSite" id="PSU_v2.g3357.t1"/>
    </source>
</evidence>
<evidence type="ECO:0000256" key="1">
    <source>
        <dbReference type="ARBA" id="ARBA00004177"/>
    </source>
</evidence>
<dbReference type="WBParaSite" id="PSU_v2.g3357.t1">
    <property type="protein sequence ID" value="PSU_v2.g3357.t1"/>
    <property type="gene ID" value="PSU_v2.g3357"/>
</dbReference>
<keyword evidence="3" id="KW-0967">Endosome</keyword>
<accession>A0A914YTN8</accession>
<feature type="region of interest" description="Disordered" evidence="4">
    <location>
        <begin position="176"/>
        <end position="220"/>
    </location>
</feature>
<dbReference type="GO" id="GO:0005771">
    <property type="term" value="C:multivesicular body"/>
    <property type="evidence" value="ECO:0007669"/>
    <property type="project" value="TreeGrafter"/>
</dbReference>
<proteinExistence type="inferred from homology"/>
<feature type="region of interest" description="Disordered" evidence="4">
    <location>
        <begin position="1"/>
        <end position="22"/>
    </location>
</feature>
<evidence type="ECO:0000256" key="4">
    <source>
        <dbReference type="SAM" id="MobiDB-lite"/>
    </source>
</evidence>
<sequence>MLGRIFGGKKEPAISTPQESISKLRETEEMLMKKQDFLEKKIQSETATARANAASNKRVALQALKRKKTHEKQQQHIDGVLQTIEYQRQSLENAATNAEILAVMGTAAKAMKAAHKDMDVDQVHDLMEDIAEQQDVANEIAGAISNPIGFGNEIDESELLSELEALEEETINEKLITVGPTPTDNLGTRLPEAPKDTIPVRQAKKKEDDDMAELESWATS</sequence>
<dbReference type="GO" id="GO:0006900">
    <property type="term" value="P:vesicle budding from membrane"/>
    <property type="evidence" value="ECO:0007669"/>
    <property type="project" value="TreeGrafter"/>
</dbReference>
<name>A0A914YTN8_9BILA</name>
<dbReference type="Proteomes" id="UP000887577">
    <property type="component" value="Unplaced"/>
</dbReference>
<dbReference type="Gene3D" id="1.10.287.1060">
    <property type="entry name" value="ESAT-6-like"/>
    <property type="match status" value="1"/>
</dbReference>
<dbReference type="InterPro" id="IPR005024">
    <property type="entry name" value="Snf7_fam"/>
</dbReference>
<evidence type="ECO:0000256" key="3">
    <source>
        <dbReference type="ARBA" id="ARBA00022753"/>
    </source>
</evidence>
<dbReference type="Gene3D" id="6.10.250.1710">
    <property type="match status" value="1"/>
</dbReference>
<comment type="similarity">
    <text evidence="2">Belongs to the SNF7 family.</text>
</comment>